<feature type="signal peptide" evidence="2">
    <location>
        <begin position="1"/>
        <end position="15"/>
    </location>
</feature>
<evidence type="ECO:0000256" key="2">
    <source>
        <dbReference type="SAM" id="SignalP"/>
    </source>
</evidence>
<sequence>MFVMLSLFFSQAVSLHQDGGQLWIFGGEFASPTQSQFYHYKDLWVYSLKGKVWQEIRAPGGPSSRSGHRMVCCKKQLIVFGGFHDNIRDYKYFNDVYAFNLDTYAWAKLDTSGFGPSPRSGVIMAALQDQQKILIYGGYSKERIKKDVDKGTVHTDMFMLTPEGKTKNEDEWQPIKWKWSQVKQSGCRPSPRCGMSLATISGNKGLIYGGVFDQEEDDEQIEGVFFNDLFTLDLEKGKWFETVLRGKKSVAVEKKKRRKKKEENEEQDEDFEMEDDDEAENGMEDTHEEMKKLQIDKMETESEESVQNIDKDIKNDVGDSIFTVTVGPQTTSSVIQNQPGAEAMDEETKLFVPSCRFGSLVAVKDNILYLYGGMCEIGDKLLTYADFYSLDVHKYDEWNILIPPDDKMQVYDEDIEELLEGCDVPSIDEEEEFKVYFERTKQFWIEQSQKYFENENMKVSKRTVEKFAKEMCQEYFSVKSK</sequence>
<feature type="chain" id="PRO_5045988190" description="Kelch domain-containing protein 4" evidence="2">
    <location>
        <begin position="16"/>
        <end position="481"/>
    </location>
</feature>
<keyword evidence="4" id="KW-1185">Reference proteome</keyword>
<dbReference type="Gene3D" id="2.120.10.80">
    <property type="entry name" value="Kelch-type beta propeller"/>
    <property type="match status" value="1"/>
</dbReference>
<feature type="compositionally biased region" description="Acidic residues" evidence="1">
    <location>
        <begin position="264"/>
        <end position="283"/>
    </location>
</feature>
<comment type="caution">
    <text evidence="3">The sequence shown here is derived from an EMBL/GenBank/DDBJ whole genome shotgun (WGS) entry which is preliminary data.</text>
</comment>
<reference evidence="3 4" key="1">
    <citation type="submission" date="2022-12" db="EMBL/GenBank/DDBJ databases">
        <title>Chromosome-level genome of Tegillarca granosa.</title>
        <authorList>
            <person name="Kim J."/>
        </authorList>
    </citation>
    <scope>NUCLEOTIDE SEQUENCE [LARGE SCALE GENOMIC DNA]</scope>
    <source>
        <strain evidence="3">Teg-2019</strain>
        <tissue evidence="3">Adductor muscle</tissue>
    </source>
</reference>
<evidence type="ECO:0000313" key="3">
    <source>
        <dbReference type="EMBL" id="KAJ8302928.1"/>
    </source>
</evidence>
<evidence type="ECO:0000256" key="1">
    <source>
        <dbReference type="SAM" id="MobiDB-lite"/>
    </source>
</evidence>
<keyword evidence="2" id="KW-0732">Signal</keyword>
<dbReference type="InterPro" id="IPR015915">
    <property type="entry name" value="Kelch-typ_b-propeller"/>
</dbReference>
<organism evidence="3 4">
    <name type="scientific">Tegillarca granosa</name>
    <name type="common">Malaysian cockle</name>
    <name type="synonym">Anadara granosa</name>
    <dbReference type="NCBI Taxonomy" id="220873"/>
    <lineage>
        <taxon>Eukaryota</taxon>
        <taxon>Metazoa</taxon>
        <taxon>Spiralia</taxon>
        <taxon>Lophotrochozoa</taxon>
        <taxon>Mollusca</taxon>
        <taxon>Bivalvia</taxon>
        <taxon>Autobranchia</taxon>
        <taxon>Pteriomorphia</taxon>
        <taxon>Arcoida</taxon>
        <taxon>Arcoidea</taxon>
        <taxon>Arcidae</taxon>
        <taxon>Tegillarca</taxon>
    </lineage>
</organism>
<dbReference type="Pfam" id="PF24681">
    <property type="entry name" value="Kelch_KLHDC2_KLHL20_DRC7"/>
    <property type="match status" value="1"/>
</dbReference>
<dbReference type="InterPro" id="IPR052588">
    <property type="entry name" value="Kelch_domain_protein"/>
</dbReference>
<accession>A0ABQ9EC70</accession>
<gene>
    <name evidence="3" type="ORF">KUTeg_019324</name>
</gene>
<name>A0ABQ9EC70_TEGGR</name>
<evidence type="ECO:0008006" key="5">
    <source>
        <dbReference type="Google" id="ProtNLM"/>
    </source>
</evidence>
<proteinExistence type="predicted"/>
<feature type="region of interest" description="Disordered" evidence="1">
    <location>
        <begin position="254"/>
        <end position="286"/>
    </location>
</feature>
<dbReference type="PANTHER" id="PTHR46063:SF1">
    <property type="entry name" value="KELCH DOMAIN-CONTAINING PROTEIN 4"/>
    <property type="match status" value="1"/>
</dbReference>
<dbReference type="PANTHER" id="PTHR46063">
    <property type="entry name" value="KELCH DOMAIN-CONTAINING PROTEIN"/>
    <property type="match status" value="1"/>
</dbReference>
<protein>
    <recommendedName>
        <fullName evidence="5">Kelch domain-containing protein 4</fullName>
    </recommendedName>
</protein>
<dbReference type="EMBL" id="JARBDR010000917">
    <property type="protein sequence ID" value="KAJ8302928.1"/>
    <property type="molecule type" value="Genomic_DNA"/>
</dbReference>
<evidence type="ECO:0000313" key="4">
    <source>
        <dbReference type="Proteomes" id="UP001217089"/>
    </source>
</evidence>
<dbReference type="Proteomes" id="UP001217089">
    <property type="component" value="Unassembled WGS sequence"/>
</dbReference>
<dbReference type="SUPFAM" id="SSF117281">
    <property type="entry name" value="Kelch motif"/>
    <property type="match status" value="1"/>
</dbReference>